<accession>A0A1V6T571</accession>
<dbReference type="PANTHER" id="PTHR38790:SF4">
    <property type="entry name" value="2EXR DOMAIN-CONTAINING PROTEIN"/>
    <property type="match status" value="1"/>
</dbReference>
<evidence type="ECO:0000259" key="2">
    <source>
        <dbReference type="Pfam" id="PF24864"/>
    </source>
</evidence>
<comment type="caution">
    <text evidence="3">The sequence shown here is derived from an EMBL/GenBank/DDBJ whole genome shotgun (WGS) entry which is preliminary data.</text>
</comment>
<sequence>MAEAVQKQRNRSDSSQNMGLSSQECPLTTPTWHCGEATSSFFTKLPGEIRSQIYEKAFGGRIIHINLYADLCLSDYWPRNGAYDAGKTRSRQPLPDTVRYRDSQFWGNSCNQPRLGHWERENSKSIDGAHFIFDQIVPSRWTTIGVMGWLLSCKQAYAETVNIMYSNTFYFAGNASLQEFITISPQNSLACLKGLIVEPVGLKSNIDYEVGNMAYNTSGIDEIELAVSILGSGIFQNLRELDVKIIDLSRAQFMFARHADNQVQRALSVLDDLIPKMGPRFQRLHIYLEDFLFETAIKMDESSKKDLPSEQDRTETLQIHGKQKFWRSTMNLSSRPSGYWIAQDNWRSHYLSLIANYSSGSVSQGLRRLIKF</sequence>
<evidence type="ECO:0000256" key="1">
    <source>
        <dbReference type="SAM" id="MobiDB-lite"/>
    </source>
</evidence>
<dbReference type="EMBL" id="MLKD01000012">
    <property type="protein sequence ID" value="OQE21080.1"/>
    <property type="molecule type" value="Genomic_DNA"/>
</dbReference>
<dbReference type="AlphaFoldDB" id="A0A1V6T571"/>
<dbReference type="Pfam" id="PF24864">
    <property type="entry name" value="DUF7730"/>
    <property type="match status" value="1"/>
</dbReference>
<gene>
    <name evidence="3" type="ORF">PENSTE_c012G03597</name>
</gene>
<feature type="compositionally biased region" description="Polar residues" evidence="1">
    <location>
        <begin position="13"/>
        <end position="24"/>
    </location>
</feature>
<feature type="domain" description="DUF7730" evidence="2">
    <location>
        <begin position="37"/>
        <end position="68"/>
    </location>
</feature>
<proteinExistence type="predicted"/>
<dbReference type="Proteomes" id="UP000191285">
    <property type="component" value="Unassembled WGS sequence"/>
</dbReference>
<reference evidence="4" key="1">
    <citation type="journal article" date="2017" name="Nat. Microbiol.">
        <title>Global analysis of biosynthetic gene clusters reveals vast potential of secondary metabolite production in Penicillium species.</title>
        <authorList>
            <person name="Nielsen J.C."/>
            <person name="Grijseels S."/>
            <person name="Prigent S."/>
            <person name="Ji B."/>
            <person name="Dainat J."/>
            <person name="Nielsen K.F."/>
            <person name="Frisvad J.C."/>
            <person name="Workman M."/>
            <person name="Nielsen J."/>
        </authorList>
    </citation>
    <scope>NUCLEOTIDE SEQUENCE [LARGE SCALE GENOMIC DNA]</scope>
    <source>
        <strain evidence="4">IBT 24891</strain>
    </source>
</reference>
<organism evidence="3 4">
    <name type="scientific">Penicillium steckii</name>
    <dbReference type="NCBI Taxonomy" id="303698"/>
    <lineage>
        <taxon>Eukaryota</taxon>
        <taxon>Fungi</taxon>
        <taxon>Dikarya</taxon>
        <taxon>Ascomycota</taxon>
        <taxon>Pezizomycotina</taxon>
        <taxon>Eurotiomycetes</taxon>
        <taxon>Eurotiomycetidae</taxon>
        <taxon>Eurotiales</taxon>
        <taxon>Aspergillaceae</taxon>
        <taxon>Penicillium</taxon>
    </lineage>
</organism>
<dbReference type="PANTHER" id="PTHR38790">
    <property type="entry name" value="2EXR DOMAIN-CONTAINING PROTEIN-RELATED"/>
    <property type="match status" value="1"/>
</dbReference>
<name>A0A1V6T571_9EURO</name>
<protein>
    <recommendedName>
        <fullName evidence="2">DUF7730 domain-containing protein</fullName>
    </recommendedName>
</protein>
<dbReference type="STRING" id="303698.A0A1V6T571"/>
<dbReference type="OrthoDB" id="4526789at2759"/>
<evidence type="ECO:0000313" key="4">
    <source>
        <dbReference type="Proteomes" id="UP000191285"/>
    </source>
</evidence>
<feature type="region of interest" description="Disordered" evidence="1">
    <location>
        <begin position="1"/>
        <end position="24"/>
    </location>
</feature>
<keyword evidence="4" id="KW-1185">Reference proteome</keyword>
<dbReference type="InterPro" id="IPR056632">
    <property type="entry name" value="DUF7730"/>
</dbReference>
<evidence type="ECO:0000313" key="3">
    <source>
        <dbReference type="EMBL" id="OQE21080.1"/>
    </source>
</evidence>